<evidence type="ECO:0000256" key="1">
    <source>
        <dbReference type="SAM" id="MobiDB-lite"/>
    </source>
</evidence>
<feature type="compositionally biased region" description="Basic and acidic residues" evidence="1">
    <location>
        <begin position="39"/>
        <end position="52"/>
    </location>
</feature>
<accession>A0A1G4S3C5</accession>
<protein>
    <submittedName>
        <fullName evidence="2">Uncharacterized protein</fullName>
    </submittedName>
</protein>
<gene>
    <name evidence="2" type="ORF">SAMN02927900_03331</name>
</gene>
<evidence type="ECO:0000313" key="3">
    <source>
        <dbReference type="Proteomes" id="UP000199542"/>
    </source>
</evidence>
<proteinExistence type="predicted"/>
<name>A0A1G4S3C5_9HYPH</name>
<dbReference type="Proteomes" id="UP000199542">
    <property type="component" value="Unassembled WGS sequence"/>
</dbReference>
<reference evidence="2 3" key="1">
    <citation type="submission" date="2016-10" db="EMBL/GenBank/DDBJ databases">
        <authorList>
            <person name="de Groot N.N."/>
        </authorList>
    </citation>
    <scope>NUCLEOTIDE SEQUENCE [LARGE SCALE GENOMIC DNA]</scope>
    <source>
        <strain evidence="2 3">CGMCC 1.3401</strain>
    </source>
</reference>
<dbReference type="AlphaFoldDB" id="A0A1G4S3C5"/>
<dbReference type="RefSeq" id="WP_092585938.1">
    <property type="nucleotide sequence ID" value="NZ_FMTM01000004.1"/>
</dbReference>
<sequence>MGIEQAPTEKGRQAARGLRKSTAKEERKVEAQKGSDLAKGAERFEERSKSSDGKSAGKKQRL</sequence>
<organism evidence="2 3">
    <name type="scientific">Rhizobium mongolense subsp. loessense</name>
    <dbReference type="NCBI Taxonomy" id="158890"/>
    <lineage>
        <taxon>Bacteria</taxon>
        <taxon>Pseudomonadati</taxon>
        <taxon>Pseudomonadota</taxon>
        <taxon>Alphaproteobacteria</taxon>
        <taxon>Hyphomicrobiales</taxon>
        <taxon>Rhizobiaceae</taxon>
        <taxon>Rhizobium/Agrobacterium group</taxon>
        <taxon>Rhizobium</taxon>
    </lineage>
</organism>
<feature type="compositionally biased region" description="Basic and acidic residues" evidence="1">
    <location>
        <begin position="22"/>
        <end position="33"/>
    </location>
</feature>
<evidence type="ECO:0000313" key="2">
    <source>
        <dbReference type="EMBL" id="SCW63165.1"/>
    </source>
</evidence>
<dbReference type="EMBL" id="FMTM01000004">
    <property type="protein sequence ID" value="SCW63165.1"/>
    <property type="molecule type" value="Genomic_DNA"/>
</dbReference>
<feature type="region of interest" description="Disordered" evidence="1">
    <location>
        <begin position="1"/>
        <end position="62"/>
    </location>
</feature>